<dbReference type="PANTHER" id="PTHR30185:SF15">
    <property type="entry name" value="CRYPTIC BETA-GLUCOSIDE BGL OPERON ANTITERMINATOR"/>
    <property type="match status" value="1"/>
</dbReference>
<feature type="domain" description="PRD" evidence="2">
    <location>
        <begin position="13"/>
        <end position="118"/>
    </location>
</feature>
<dbReference type="PANTHER" id="PTHR30185">
    <property type="entry name" value="CRYPTIC BETA-GLUCOSIDE BGL OPERON ANTITERMINATOR"/>
    <property type="match status" value="1"/>
</dbReference>
<comment type="caution">
    <text evidence="3">The sequence shown here is derived from an EMBL/GenBank/DDBJ whole genome shotgun (WGS) entry which is preliminary data.</text>
</comment>
<dbReference type="PROSITE" id="PS51372">
    <property type="entry name" value="PRD_2"/>
    <property type="match status" value="2"/>
</dbReference>
<dbReference type="InterPro" id="IPR050661">
    <property type="entry name" value="BglG_antiterminators"/>
</dbReference>
<gene>
    <name evidence="3" type="ORF">H9746_04825</name>
</gene>
<protein>
    <submittedName>
        <fullName evidence="3">PRD domain-containing protein</fullName>
    </submittedName>
</protein>
<organism evidence="3 4">
    <name type="scientific">Candidatus Butyricicoccus avistercoris</name>
    <dbReference type="NCBI Taxonomy" id="2838518"/>
    <lineage>
        <taxon>Bacteria</taxon>
        <taxon>Bacillati</taxon>
        <taxon>Bacillota</taxon>
        <taxon>Clostridia</taxon>
        <taxon>Eubacteriales</taxon>
        <taxon>Butyricicoccaceae</taxon>
        <taxon>Butyricicoccus</taxon>
    </lineage>
</organism>
<feature type="non-terminal residue" evidence="3">
    <location>
        <position position="1"/>
    </location>
</feature>
<reference evidence="3" key="2">
    <citation type="submission" date="2021-04" db="EMBL/GenBank/DDBJ databases">
        <authorList>
            <person name="Gilroy R."/>
        </authorList>
    </citation>
    <scope>NUCLEOTIDE SEQUENCE</scope>
    <source>
        <strain evidence="3">CHK193-4272</strain>
    </source>
</reference>
<keyword evidence="1" id="KW-0677">Repeat</keyword>
<evidence type="ECO:0000256" key="1">
    <source>
        <dbReference type="ARBA" id="ARBA00022737"/>
    </source>
</evidence>
<sequence length="220" mass="25514">TNSNNKIDEVLSEIPVEHMLISEKVISKAKISLGKPINDSIYISLSEHISAAIMRYKDNKVLENPLKWDIKRFYPNEYKTALIARKIIFDDLNIKLTDDDIAIFALDFVNAEQEGQTLALKMTEIMQEICNIVTECLNKKLEEDSLAFCRFITHLKFFAQRILSNTHYDDNMNMVLKSVAEQNPVPYDCTLKIANHLKNKYDFQMTSDEMLYLCLHISRL</sequence>
<reference evidence="3" key="1">
    <citation type="journal article" date="2021" name="PeerJ">
        <title>Extensive microbial diversity within the chicken gut microbiome revealed by metagenomics and culture.</title>
        <authorList>
            <person name="Gilroy R."/>
            <person name="Ravi A."/>
            <person name="Getino M."/>
            <person name="Pursley I."/>
            <person name="Horton D.L."/>
            <person name="Alikhan N.F."/>
            <person name="Baker D."/>
            <person name="Gharbi K."/>
            <person name="Hall N."/>
            <person name="Watson M."/>
            <person name="Adriaenssens E.M."/>
            <person name="Foster-Nyarko E."/>
            <person name="Jarju S."/>
            <person name="Secka A."/>
            <person name="Antonio M."/>
            <person name="Oren A."/>
            <person name="Chaudhuri R.R."/>
            <person name="La Ragione R."/>
            <person name="Hildebrand F."/>
            <person name="Pallen M.J."/>
        </authorList>
    </citation>
    <scope>NUCLEOTIDE SEQUENCE</scope>
    <source>
        <strain evidence="3">CHK193-4272</strain>
    </source>
</reference>
<dbReference type="GO" id="GO:0006355">
    <property type="term" value="P:regulation of DNA-templated transcription"/>
    <property type="evidence" value="ECO:0007669"/>
    <property type="project" value="InterPro"/>
</dbReference>
<evidence type="ECO:0000313" key="4">
    <source>
        <dbReference type="Proteomes" id="UP000886808"/>
    </source>
</evidence>
<accession>A0A9D1THM9</accession>
<name>A0A9D1THM9_9FIRM</name>
<feature type="domain" description="PRD" evidence="2">
    <location>
        <begin position="119"/>
        <end position="220"/>
    </location>
</feature>
<dbReference type="Gene3D" id="1.10.1790.10">
    <property type="entry name" value="PRD domain"/>
    <property type="match status" value="2"/>
</dbReference>
<evidence type="ECO:0000313" key="3">
    <source>
        <dbReference type="EMBL" id="HIV62159.1"/>
    </source>
</evidence>
<dbReference type="EMBL" id="DXIE01000029">
    <property type="protein sequence ID" value="HIV62159.1"/>
    <property type="molecule type" value="Genomic_DNA"/>
</dbReference>
<dbReference type="Pfam" id="PF00874">
    <property type="entry name" value="PRD"/>
    <property type="match status" value="2"/>
</dbReference>
<dbReference type="Proteomes" id="UP000886808">
    <property type="component" value="Unassembled WGS sequence"/>
</dbReference>
<proteinExistence type="predicted"/>
<dbReference type="SUPFAM" id="SSF63520">
    <property type="entry name" value="PTS-regulatory domain, PRD"/>
    <property type="match status" value="2"/>
</dbReference>
<dbReference type="InterPro" id="IPR011608">
    <property type="entry name" value="PRD"/>
</dbReference>
<evidence type="ECO:0000259" key="2">
    <source>
        <dbReference type="PROSITE" id="PS51372"/>
    </source>
</evidence>
<dbReference type="InterPro" id="IPR036634">
    <property type="entry name" value="PRD_sf"/>
</dbReference>
<dbReference type="AlphaFoldDB" id="A0A9D1THM9"/>